<feature type="domain" description="Helicase-associated" evidence="2">
    <location>
        <begin position="125"/>
        <end position="189"/>
    </location>
</feature>
<dbReference type="Gene3D" id="6.10.140.530">
    <property type="match status" value="2"/>
</dbReference>
<dbReference type="PANTHER" id="PTHR33418:SF1">
    <property type="entry name" value="HELICASE-ASSOCIATED DOMAIN-CONTAINING PROTEIN"/>
    <property type="match status" value="1"/>
</dbReference>
<keyword evidence="4" id="KW-1185">Reference proteome</keyword>
<dbReference type="AlphaFoldDB" id="A0ABD3NRS8"/>
<evidence type="ECO:0000313" key="3">
    <source>
        <dbReference type="EMBL" id="KAL3777851.1"/>
    </source>
</evidence>
<comment type="caution">
    <text evidence="3">The sequence shown here is derived from an EMBL/GenBank/DDBJ whole genome shotgun (WGS) entry which is preliminary data.</text>
</comment>
<organism evidence="3 4">
    <name type="scientific">Stephanodiscus triporus</name>
    <dbReference type="NCBI Taxonomy" id="2934178"/>
    <lineage>
        <taxon>Eukaryota</taxon>
        <taxon>Sar</taxon>
        <taxon>Stramenopiles</taxon>
        <taxon>Ochrophyta</taxon>
        <taxon>Bacillariophyta</taxon>
        <taxon>Coscinodiscophyceae</taxon>
        <taxon>Thalassiosirophycidae</taxon>
        <taxon>Stephanodiscales</taxon>
        <taxon>Stephanodiscaceae</taxon>
        <taxon>Stephanodiscus</taxon>
    </lineage>
</organism>
<dbReference type="InterPro" id="IPR005114">
    <property type="entry name" value="Helicase_assoc"/>
</dbReference>
<sequence>MPTKHYVPYNPESLDNTRDNLSNSDDIPAARFRQETQDAGPHSSGRKARGKYKTFEDRMEDLRRYKAKNGHANVSIPDDKSLAQFCANARYARKNPGKGMQLTDERIAAFDAIDFNWNSQEYVTRSFDERIKDLEEYKMTHGHINVKIHEDNSLGQFCANVRYARKKVVKDGTRKLTEERIAKLDALGFEW</sequence>
<dbReference type="PANTHER" id="PTHR33418">
    <property type="entry name" value="HELICASE-ASSOCIATED"/>
    <property type="match status" value="1"/>
</dbReference>
<name>A0ABD3NRS8_9STRA</name>
<reference evidence="3 4" key="1">
    <citation type="submission" date="2024-10" db="EMBL/GenBank/DDBJ databases">
        <title>Updated reference genomes for cyclostephanoid diatoms.</title>
        <authorList>
            <person name="Roberts W.R."/>
            <person name="Alverson A.J."/>
        </authorList>
    </citation>
    <scope>NUCLEOTIDE SEQUENCE [LARGE SCALE GENOMIC DNA]</scope>
    <source>
        <strain evidence="3 4">AJA276-08</strain>
    </source>
</reference>
<accession>A0ABD3NRS8</accession>
<dbReference type="Proteomes" id="UP001530315">
    <property type="component" value="Unassembled WGS sequence"/>
</dbReference>
<evidence type="ECO:0000259" key="2">
    <source>
        <dbReference type="Pfam" id="PF03457"/>
    </source>
</evidence>
<evidence type="ECO:0000313" key="4">
    <source>
        <dbReference type="Proteomes" id="UP001530315"/>
    </source>
</evidence>
<evidence type="ECO:0000256" key="1">
    <source>
        <dbReference type="SAM" id="MobiDB-lite"/>
    </source>
</evidence>
<protein>
    <recommendedName>
        <fullName evidence="2">Helicase-associated domain-containing protein</fullName>
    </recommendedName>
</protein>
<dbReference type="EMBL" id="JALLAZ020001262">
    <property type="protein sequence ID" value="KAL3777851.1"/>
    <property type="molecule type" value="Genomic_DNA"/>
</dbReference>
<gene>
    <name evidence="3" type="ORF">ACHAW5_010691</name>
</gene>
<feature type="region of interest" description="Disordered" evidence="1">
    <location>
        <begin position="1"/>
        <end position="53"/>
    </location>
</feature>
<feature type="domain" description="Helicase-associated" evidence="2">
    <location>
        <begin position="54"/>
        <end position="115"/>
    </location>
</feature>
<dbReference type="Pfam" id="PF03457">
    <property type="entry name" value="HA"/>
    <property type="match status" value="2"/>
</dbReference>
<proteinExistence type="predicted"/>